<dbReference type="GO" id="GO:0051015">
    <property type="term" value="F:actin filament binding"/>
    <property type="evidence" value="ECO:0007669"/>
    <property type="project" value="TreeGrafter"/>
</dbReference>
<evidence type="ECO:0008006" key="8">
    <source>
        <dbReference type="Google" id="ProtNLM"/>
    </source>
</evidence>
<dbReference type="Proteomes" id="UP000719412">
    <property type="component" value="Unassembled WGS sequence"/>
</dbReference>
<dbReference type="InterPro" id="IPR015425">
    <property type="entry name" value="FH2_Formin"/>
</dbReference>
<dbReference type="PANTHER" id="PTHR45857">
    <property type="entry name" value="FORMIN-LIKE PROTEIN"/>
    <property type="match status" value="1"/>
</dbReference>
<feature type="region of interest" description="Disordered" evidence="3">
    <location>
        <begin position="178"/>
        <end position="219"/>
    </location>
</feature>
<comment type="similarity">
    <text evidence="1">Belongs to the formin homology family.</text>
</comment>
<dbReference type="Gene3D" id="1.20.58.2220">
    <property type="entry name" value="Formin, FH2 domain"/>
    <property type="match status" value="1"/>
</dbReference>
<feature type="coiled-coil region" evidence="2">
    <location>
        <begin position="4"/>
        <end position="61"/>
    </location>
</feature>
<evidence type="ECO:0000256" key="3">
    <source>
        <dbReference type="SAM" id="MobiDB-lite"/>
    </source>
</evidence>
<gene>
    <name evidence="6" type="ORF">GEV33_008885</name>
</gene>
<dbReference type="PANTHER" id="PTHR45857:SF4">
    <property type="entry name" value="FORMIN-LIKE PROTEIN"/>
    <property type="match status" value="1"/>
</dbReference>
<name>A0A8J6LHS2_TENMO</name>
<dbReference type="GO" id="GO:0008360">
    <property type="term" value="P:regulation of cell shape"/>
    <property type="evidence" value="ECO:0007669"/>
    <property type="project" value="TreeGrafter"/>
</dbReference>
<dbReference type="SUPFAM" id="SSF101447">
    <property type="entry name" value="Formin homology 2 domain (FH2 domain)"/>
    <property type="match status" value="1"/>
</dbReference>
<accession>A0A8J6LHS2</accession>
<dbReference type="GO" id="GO:0030866">
    <property type="term" value="P:cortical actin cytoskeleton organization"/>
    <property type="evidence" value="ECO:0007669"/>
    <property type="project" value="TreeGrafter"/>
</dbReference>
<proteinExistence type="inferred from homology"/>
<keyword evidence="2" id="KW-0175">Coiled coil</keyword>
<evidence type="ECO:0000313" key="6">
    <source>
        <dbReference type="EMBL" id="KAH0813906.1"/>
    </source>
</evidence>
<dbReference type="PROSITE" id="PS51444">
    <property type="entry name" value="FH2"/>
    <property type="match status" value="1"/>
</dbReference>
<feature type="compositionally biased region" description="Basic residues" evidence="3">
    <location>
        <begin position="303"/>
        <end position="323"/>
    </location>
</feature>
<comment type="caution">
    <text evidence="6">The sequence shown here is derived from an EMBL/GenBank/DDBJ whole genome shotgun (WGS) entry which is preliminary data.</text>
</comment>
<organism evidence="6 7">
    <name type="scientific">Tenebrio molitor</name>
    <name type="common">Yellow mealworm beetle</name>
    <dbReference type="NCBI Taxonomy" id="7067"/>
    <lineage>
        <taxon>Eukaryota</taxon>
        <taxon>Metazoa</taxon>
        <taxon>Ecdysozoa</taxon>
        <taxon>Arthropoda</taxon>
        <taxon>Hexapoda</taxon>
        <taxon>Insecta</taxon>
        <taxon>Pterygota</taxon>
        <taxon>Neoptera</taxon>
        <taxon>Endopterygota</taxon>
        <taxon>Coleoptera</taxon>
        <taxon>Polyphaga</taxon>
        <taxon>Cucujiformia</taxon>
        <taxon>Tenebrionidae</taxon>
        <taxon>Tenebrio</taxon>
    </lineage>
</organism>
<evidence type="ECO:0000259" key="4">
    <source>
        <dbReference type="PROSITE" id="PS51231"/>
    </source>
</evidence>
<dbReference type="Pfam" id="PF02181">
    <property type="entry name" value="FH2"/>
    <property type="match status" value="1"/>
</dbReference>
<feature type="compositionally biased region" description="Low complexity" evidence="3">
    <location>
        <begin position="207"/>
        <end position="219"/>
    </location>
</feature>
<feature type="compositionally biased region" description="Basic and acidic residues" evidence="3">
    <location>
        <begin position="178"/>
        <end position="206"/>
    </location>
</feature>
<sequence length="476" mass="54285">MLSLENITTDVHELEKGMEAVRKEAEIRGKGAHSLVVRDFLANAEEKLRRLKNDAKAAQEAFRECVEYFAESPRTTDANNFFSLLVRFVKAFKQTDQENEQRRRLEIAAQNANNKTNEDVAKRNKINQKKQQDAVINELKHKTRLVQEKKLLQQDEVYNGALEDILLGLKSEPYRRADAVRRSQRRRIDNNRLSKTMEELEHRPKSTADSLGSRTSSSSSSWCFLGDFPRRRALFRPNFHLEIWPLGRGKTGVEAAAVTHGSTHANMSVAASVNITNKKEDCPEARQHHIICAGPQPLVRKMEKNRHGRHSRDKSKKSKKRKNREANGSSSSGGLLTCSKPLVEYSDVSSEDLSGPEAGEIQSGEESLSLSDDGEIMHRSGRHRYARLEEEYYLARSTQLVIGHSPGTPNPKHAPPRKTRSHHVILPTKNRNRPRNPEIFLHDESEVMSTVRFRPRFFLERSRHLTPIYDPNPSQG</sequence>
<reference evidence="6" key="2">
    <citation type="submission" date="2021-08" db="EMBL/GenBank/DDBJ databases">
        <authorList>
            <person name="Eriksson T."/>
        </authorList>
    </citation>
    <scope>NUCLEOTIDE SEQUENCE</scope>
    <source>
        <strain evidence="6">Stoneville</strain>
        <tissue evidence="6">Whole head</tissue>
    </source>
</reference>
<dbReference type="InterPro" id="IPR014767">
    <property type="entry name" value="DAD_dom"/>
</dbReference>
<protein>
    <recommendedName>
        <fullName evidence="8">FH2 domain-containing protein</fullName>
    </recommendedName>
</protein>
<dbReference type="EMBL" id="JABDTM020024847">
    <property type="protein sequence ID" value="KAH0813906.1"/>
    <property type="molecule type" value="Genomic_DNA"/>
</dbReference>
<evidence type="ECO:0000313" key="7">
    <source>
        <dbReference type="Proteomes" id="UP000719412"/>
    </source>
</evidence>
<evidence type="ECO:0000256" key="2">
    <source>
        <dbReference type="SAM" id="Coils"/>
    </source>
</evidence>
<dbReference type="InterPro" id="IPR042201">
    <property type="entry name" value="FH2_Formin_sf"/>
</dbReference>
<reference evidence="6" key="1">
    <citation type="journal article" date="2020" name="J Insects Food Feed">
        <title>The yellow mealworm (Tenebrio molitor) genome: a resource for the emerging insects as food and feed industry.</title>
        <authorList>
            <person name="Eriksson T."/>
            <person name="Andere A."/>
            <person name="Kelstrup H."/>
            <person name="Emery V."/>
            <person name="Picard C."/>
        </authorList>
    </citation>
    <scope>NUCLEOTIDE SEQUENCE</scope>
    <source>
        <strain evidence="6">Stoneville</strain>
        <tissue evidence="6">Whole head</tissue>
    </source>
</reference>
<dbReference type="PROSITE" id="PS51231">
    <property type="entry name" value="DAD"/>
    <property type="match status" value="1"/>
</dbReference>
<evidence type="ECO:0000259" key="5">
    <source>
        <dbReference type="PROSITE" id="PS51444"/>
    </source>
</evidence>
<feature type="region of interest" description="Disordered" evidence="3">
    <location>
        <begin position="293"/>
        <end position="371"/>
    </location>
</feature>
<feature type="domain" description="FH2" evidence="5">
    <location>
        <begin position="1"/>
        <end position="118"/>
    </location>
</feature>
<dbReference type="GO" id="GO:0005829">
    <property type="term" value="C:cytosol"/>
    <property type="evidence" value="ECO:0007669"/>
    <property type="project" value="TreeGrafter"/>
</dbReference>
<feature type="domain" description="DAD" evidence="4">
    <location>
        <begin position="155"/>
        <end position="188"/>
    </location>
</feature>
<keyword evidence="7" id="KW-1185">Reference proteome</keyword>
<dbReference type="GO" id="GO:0016477">
    <property type="term" value="P:cell migration"/>
    <property type="evidence" value="ECO:0007669"/>
    <property type="project" value="TreeGrafter"/>
</dbReference>
<dbReference type="InterPro" id="IPR043592">
    <property type="entry name" value="FMNL_animal"/>
</dbReference>
<evidence type="ECO:0000256" key="1">
    <source>
        <dbReference type="ARBA" id="ARBA00023449"/>
    </source>
</evidence>
<dbReference type="AlphaFoldDB" id="A0A8J6LHS2"/>